<evidence type="ECO:0000256" key="6">
    <source>
        <dbReference type="SAM" id="Phobius"/>
    </source>
</evidence>
<comment type="subcellular location">
    <subcellularLocation>
        <location evidence="1">Cell membrane</location>
        <topology evidence="1">Multi-pass membrane protein</topology>
    </subcellularLocation>
</comment>
<dbReference type="InterPro" id="IPR001851">
    <property type="entry name" value="ABC_transp_permease"/>
</dbReference>
<dbReference type="KEGG" id="ocy:OSSY52_11430"/>
<keyword evidence="5 6" id="KW-0472">Membrane</keyword>
<dbReference type="InParanoid" id="A0A7G1GA59"/>
<keyword evidence="8" id="KW-1185">Reference proteome</keyword>
<evidence type="ECO:0000256" key="3">
    <source>
        <dbReference type="ARBA" id="ARBA00022692"/>
    </source>
</evidence>
<dbReference type="Pfam" id="PF02653">
    <property type="entry name" value="BPD_transp_2"/>
    <property type="match status" value="1"/>
</dbReference>
<feature type="transmembrane region" description="Helical" evidence="6">
    <location>
        <begin position="237"/>
        <end position="262"/>
    </location>
</feature>
<feature type="transmembrane region" description="Helical" evidence="6">
    <location>
        <begin position="203"/>
        <end position="222"/>
    </location>
</feature>
<dbReference type="PANTHER" id="PTHR43370">
    <property type="entry name" value="SUGAR ABC TRANSPORTER INTEGRAL MEMBRANE PROTEIN-RELATED"/>
    <property type="match status" value="1"/>
</dbReference>
<dbReference type="GO" id="GO:0005886">
    <property type="term" value="C:plasma membrane"/>
    <property type="evidence" value="ECO:0007669"/>
    <property type="project" value="UniProtKB-SubCell"/>
</dbReference>
<gene>
    <name evidence="7" type="ORF">OSSY52_11430</name>
</gene>
<evidence type="ECO:0000256" key="5">
    <source>
        <dbReference type="ARBA" id="ARBA00023136"/>
    </source>
</evidence>
<feature type="transmembrane region" description="Helical" evidence="6">
    <location>
        <begin position="98"/>
        <end position="120"/>
    </location>
</feature>
<protein>
    <submittedName>
        <fullName evidence="7">Sugar ABC transporter permease</fullName>
    </submittedName>
</protein>
<reference evidence="7 8" key="1">
    <citation type="submission" date="2018-06" db="EMBL/GenBank/DDBJ databases">
        <title>Genome sequencing of Oceanotoga sp. sy52.</title>
        <authorList>
            <person name="Mori K."/>
        </authorList>
    </citation>
    <scope>NUCLEOTIDE SEQUENCE [LARGE SCALE GENOMIC DNA]</scope>
    <source>
        <strain evidence="8">sy52</strain>
    </source>
</reference>
<dbReference type="GO" id="GO:0022857">
    <property type="term" value="F:transmembrane transporter activity"/>
    <property type="evidence" value="ECO:0007669"/>
    <property type="project" value="InterPro"/>
</dbReference>
<accession>A0A7G1GA59</accession>
<feature type="transmembrane region" description="Helical" evidence="6">
    <location>
        <begin position="15"/>
        <end position="36"/>
    </location>
</feature>
<keyword evidence="4 6" id="KW-1133">Transmembrane helix</keyword>
<dbReference type="EMBL" id="AP018712">
    <property type="protein sequence ID" value="BBE31002.1"/>
    <property type="molecule type" value="Genomic_DNA"/>
</dbReference>
<evidence type="ECO:0000256" key="1">
    <source>
        <dbReference type="ARBA" id="ARBA00004651"/>
    </source>
</evidence>
<sequence length="317" mass="34044">MSWIEAIFATLASPLFYRLTILSALPLVFAAIGGVFSEKTGVTNIALEGIMKIGAFTSIVFAIKFDNPWLGLIMGMLAGVILAALHAYVSIEWSADQIVSATALILIAQGLVGFLMIPIFGHKGQTNLVAHKLPTVELPIIKDIPFIGAIFNDLSIFFYFAIIIIFASWYLIYKTPLGLRMRAVGENPKAADTLGVNVKKIRYFGVLMSGLLAGLGGVYIALGDIGQFIEDMPSGKGFIALAAMILGNWNPIGAMWASLLFGAAEAMNIQLQSMLTLPSEMKALLNLLPFVITIIIVGGFVGKTRAPAADGQPYEKE</sequence>
<feature type="transmembrane region" description="Helical" evidence="6">
    <location>
        <begin position="283"/>
        <end position="301"/>
    </location>
</feature>
<organism evidence="7 8">
    <name type="scientific">Tepiditoga spiralis</name>
    <dbReference type="NCBI Taxonomy" id="2108365"/>
    <lineage>
        <taxon>Bacteria</taxon>
        <taxon>Thermotogati</taxon>
        <taxon>Thermotogota</taxon>
        <taxon>Thermotogae</taxon>
        <taxon>Petrotogales</taxon>
        <taxon>Petrotogaceae</taxon>
        <taxon>Tepiditoga</taxon>
    </lineage>
</organism>
<dbReference type="FunCoup" id="A0A7G1GA59">
    <property type="interactions" value="114"/>
</dbReference>
<keyword evidence="2" id="KW-1003">Cell membrane</keyword>
<evidence type="ECO:0000313" key="8">
    <source>
        <dbReference type="Proteomes" id="UP000516361"/>
    </source>
</evidence>
<evidence type="ECO:0000256" key="2">
    <source>
        <dbReference type="ARBA" id="ARBA00022475"/>
    </source>
</evidence>
<dbReference type="RefSeq" id="WP_190616054.1">
    <property type="nucleotide sequence ID" value="NZ_AP018712.1"/>
</dbReference>
<name>A0A7G1GA59_9BACT</name>
<dbReference type="AlphaFoldDB" id="A0A7G1GA59"/>
<feature type="transmembrane region" description="Helical" evidence="6">
    <location>
        <begin position="45"/>
        <end position="63"/>
    </location>
</feature>
<keyword evidence="3 6" id="KW-0812">Transmembrane</keyword>
<feature type="transmembrane region" description="Helical" evidence="6">
    <location>
        <begin position="69"/>
        <end position="91"/>
    </location>
</feature>
<evidence type="ECO:0000313" key="7">
    <source>
        <dbReference type="EMBL" id="BBE31002.1"/>
    </source>
</evidence>
<proteinExistence type="predicted"/>
<evidence type="ECO:0000256" key="4">
    <source>
        <dbReference type="ARBA" id="ARBA00022989"/>
    </source>
</evidence>
<feature type="transmembrane region" description="Helical" evidence="6">
    <location>
        <begin position="156"/>
        <end position="173"/>
    </location>
</feature>
<dbReference type="CDD" id="cd06580">
    <property type="entry name" value="TM_PBP1_transp_TpRbsC_like"/>
    <property type="match status" value="1"/>
</dbReference>
<dbReference type="PANTHER" id="PTHR43370:SF1">
    <property type="entry name" value="GUANOSINE ABC TRANSPORTER PERMEASE PROTEIN NUPQ"/>
    <property type="match status" value="1"/>
</dbReference>
<dbReference type="Proteomes" id="UP000516361">
    <property type="component" value="Chromosome"/>
</dbReference>